<gene>
    <name evidence="1" type="ORF">PQR57_20230</name>
</gene>
<comment type="caution">
    <text evidence="1">The sequence shown here is derived from an EMBL/GenBank/DDBJ whole genome shotgun (WGS) entry which is preliminary data.</text>
</comment>
<protein>
    <recommendedName>
        <fullName evidence="3">Transposase</fullName>
    </recommendedName>
</protein>
<sequence>MADDAGRALALQTRVTKGSHLELRALRAQLVMLNEAYLQRIAVAA</sequence>
<dbReference type="RefSeq" id="WP_408178422.1">
    <property type="nucleotide sequence ID" value="NZ_JAQQEZ010000013.1"/>
</dbReference>
<reference evidence="1 2" key="1">
    <citation type="journal article" date="2024" name="Chem. Sci.">
        <title>Discovery of megapolipeptins by genome mining of a Burkholderiales bacteria collection.</title>
        <authorList>
            <person name="Paulo B.S."/>
            <person name="Recchia M.J.J."/>
            <person name="Lee S."/>
            <person name="Fergusson C.H."/>
            <person name="Romanowski S.B."/>
            <person name="Hernandez A."/>
            <person name="Krull N."/>
            <person name="Liu D.Y."/>
            <person name="Cavanagh H."/>
            <person name="Bos A."/>
            <person name="Gray C.A."/>
            <person name="Murphy B.T."/>
            <person name="Linington R.G."/>
            <person name="Eustaquio A.S."/>
        </authorList>
    </citation>
    <scope>NUCLEOTIDE SEQUENCE [LARGE SCALE GENOMIC DNA]</scope>
    <source>
        <strain evidence="1 2">RL17-350-BIC-A</strain>
    </source>
</reference>
<organism evidence="1 2">
    <name type="scientific">Paraburkholderia dipogonis</name>
    <dbReference type="NCBI Taxonomy" id="1211383"/>
    <lineage>
        <taxon>Bacteria</taxon>
        <taxon>Pseudomonadati</taxon>
        <taxon>Pseudomonadota</taxon>
        <taxon>Betaproteobacteria</taxon>
        <taxon>Burkholderiales</taxon>
        <taxon>Burkholderiaceae</taxon>
        <taxon>Paraburkholderia</taxon>
    </lineage>
</organism>
<keyword evidence="2" id="KW-1185">Reference proteome</keyword>
<evidence type="ECO:0000313" key="1">
    <source>
        <dbReference type="EMBL" id="MFM0003355.1"/>
    </source>
</evidence>
<evidence type="ECO:0008006" key="3">
    <source>
        <dbReference type="Google" id="ProtNLM"/>
    </source>
</evidence>
<accession>A0ABW9AS99</accession>
<dbReference type="EMBL" id="JAQQEZ010000013">
    <property type="protein sequence ID" value="MFM0003355.1"/>
    <property type="molecule type" value="Genomic_DNA"/>
</dbReference>
<name>A0ABW9AS99_9BURK</name>
<dbReference type="Proteomes" id="UP001629230">
    <property type="component" value="Unassembled WGS sequence"/>
</dbReference>
<proteinExistence type="predicted"/>
<evidence type="ECO:0000313" key="2">
    <source>
        <dbReference type="Proteomes" id="UP001629230"/>
    </source>
</evidence>